<keyword evidence="2" id="KW-1185">Reference proteome</keyword>
<dbReference type="GeneID" id="77936508"/>
<reference evidence="1 2" key="1">
    <citation type="submission" date="2019-07" db="EMBL/GenBank/DDBJ databases">
        <authorList>
            <person name="Abdullah A."/>
            <person name="Lima G.C."/>
            <person name="Cuneo C.K."/>
            <person name="Ennest D.C."/>
            <person name="Fritz K.J."/>
            <person name="Johnson B.T."/>
            <person name="Larson S.M."/>
            <person name="Lemunyete M.N."/>
            <person name="Murray M.B."/>
            <person name="Osmond D.E."/>
            <person name="Patras K.A."/>
            <person name="Ransibrahmanakul S."/>
            <person name="Simpson K.A."/>
            <person name="Thull B.S."/>
            <person name="Wetzel S."/>
            <person name="Bonilla J.A."/>
            <person name="Klyczek K."/>
            <person name="Garlena R.A."/>
            <person name="Russell D.A."/>
            <person name="Pope W.H."/>
            <person name="Jacobs-Sera D."/>
            <person name="Hatfull G.F."/>
        </authorList>
    </citation>
    <scope>NUCLEOTIDE SEQUENCE [LARGE SCALE GENOMIC DNA]</scope>
</reference>
<gene>
    <name evidence="1" type="primary">147</name>
    <name evidence="1" type="ORF">SEA_QUI_147</name>
</gene>
<evidence type="ECO:0000313" key="2">
    <source>
        <dbReference type="Proteomes" id="UP000321915"/>
    </source>
</evidence>
<dbReference type="Proteomes" id="UP000321915">
    <property type="component" value="Segment"/>
</dbReference>
<organism evidence="1 2">
    <name type="scientific">Arthrobacter phage Qui</name>
    <dbReference type="NCBI Taxonomy" id="2603260"/>
    <lineage>
        <taxon>Viruses</taxon>
        <taxon>Duplodnaviria</taxon>
        <taxon>Heunggongvirae</taxon>
        <taxon>Uroviricota</taxon>
        <taxon>Caudoviricetes</taxon>
        <taxon>Quivirus</taxon>
        <taxon>Quivirus qui</taxon>
    </lineage>
</organism>
<dbReference type="RefSeq" id="YP_010660513.1">
    <property type="nucleotide sequence ID" value="NC_070877.1"/>
</dbReference>
<proteinExistence type="predicted"/>
<sequence>MDQSLTDTEVITFSIFPHLNPCKDSFEDDMENEDEQEWRVIPDFPKYEMNLDGQIRTIAQKAEMFPHYTGEEDVEQSVSLWREGGVIEKNLRNLIYEVFPEFKPVSAKARAELIKRFADTMSHWLGGEAFVYEDFEQLAEIVIEEGWRPE</sequence>
<dbReference type="EMBL" id="MN183282">
    <property type="protein sequence ID" value="QED11636.1"/>
    <property type="molecule type" value="Genomic_DNA"/>
</dbReference>
<evidence type="ECO:0000313" key="1">
    <source>
        <dbReference type="EMBL" id="QED11636.1"/>
    </source>
</evidence>
<protein>
    <submittedName>
        <fullName evidence="1">Uncharacterized protein</fullName>
    </submittedName>
</protein>
<name>A0A5B8WK80_9CAUD</name>
<accession>A0A5B8WK80</accession>
<dbReference type="KEGG" id="vg:77936508"/>